<comment type="caution">
    <text evidence="1">The sequence shown here is derived from an EMBL/GenBank/DDBJ whole genome shotgun (WGS) entry which is preliminary data.</text>
</comment>
<accession>A0A7C1BDU1</accession>
<gene>
    <name evidence="1" type="ORF">ENG67_00815</name>
</gene>
<sequence length="116" mass="13110">MKSVEREIEALDGISASLLSNRLKYLAGKRLEEMLMTKILDKIRSKRSGTEGISLFELRVSKGKGKNRNVRAILCGREVAGSGEIVLHIVTVWEKDTKKIPERIIERAFKRCKGLI</sequence>
<reference evidence="1" key="1">
    <citation type="journal article" date="2020" name="mSystems">
        <title>Genome- and Community-Level Interaction Insights into Carbon Utilization and Element Cycling Functions of Hydrothermarchaeota in Hydrothermal Sediment.</title>
        <authorList>
            <person name="Zhou Z."/>
            <person name="Liu Y."/>
            <person name="Xu W."/>
            <person name="Pan J."/>
            <person name="Luo Z.H."/>
            <person name="Li M."/>
        </authorList>
    </citation>
    <scope>NUCLEOTIDE SEQUENCE [LARGE SCALE GENOMIC DNA]</scope>
    <source>
        <strain evidence="1">HyVt-237</strain>
    </source>
</reference>
<dbReference type="AlphaFoldDB" id="A0A7C1BDU1"/>
<evidence type="ECO:0000313" key="1">
    <source>
        <dbReference type="EMBL" id="HDM89734.1"/>
    </source>
</evidence>
<protein>
    <submittedName>
        <fullName evidence="1">Uncharacterized protein</fullName>
    </submittedName>
</protein>
<proteinExistence type="predicted"/>
<name>A0A7C1BDU1_UNCW3</name>
<dbReference type="Proteomes" id="UP000885931">
    <property type="component" value="Unassembled WGS sequence"/>
</dbReference>
<organism evidence="1">
    <name type="scientific">candidate division WOR-3 bacterium</name>
    <dbReference type="NCBI Taxonomy" id="2052148"/>
    <lineage>
        <taxon>Bacteria</taxon>
        <taxon>Bacteria division WOR-3</taxon>
    </lineage>
</organism>
<dbReference type="EMBL" id="DRBW01000029">
    <property type="protein sequence ID" value="HDM89734.1"/>
    <property type="molecule type" value="Genomic_DNA"/>
</dbReference>